<organism evidence="6 7">
    <name type="scientific">Lentinus brumalis</name>
    <dbReference type="NCBI Taxonomy" id="2498619"/>
    <lineage>
        <taxon>Eukaryota</taxon>
        <taxon>Fungi</taxon>
        <taxon>Dikarya</taxon>
        <taxon>Basidiomycota</taxon>
        <taxon>Agaricomycotina</taxon>
        <taxon>Agaricomycetes</taxon>
        <taxon>Polyporales</taxon>
        <taxon>Polyporaceae</taxon>
        <taxon>Lentinus</taxon>
    </lineage>
</organism>
<dbReference type="STRING" id="139420.A0A371DXU9"/>
<gene>
    <name evidence="6" type="ORF">OH76DRAFT_1492843</name>
</gene>
<dbReference type="PROSITE" id="PS50865">
    <property type="entry name" value="ZF_MYND_2"/>
    <property type="match status" value="1"/>
</dbReference>
<dbReference type="AlphaFoldDB" id="A0A371DXU9"/>
<name>A0A371DXU9_9APHY</name>
<dbReference type="Gene3D" id="6.10.140.2220">
    <property type="match status" value="1"/>
</dbReference>
<evidence type="ECO:0000256" key="1">
    <source>
        <dbReference type="ARBA" id="ARBA00022723"/>
    </source>
</evidence>
<evidence type="ECO:0000313" key="6">
    <source>
        <dbReference type="EMBL" id="RDX57372.1"/>
    </source>
</evidence>
<dbReference type="OrthoDB" id="2745729at2759"/>
<keyword evidence="2 4" id="KW-0863">Zinc-finger</keyword>
<proteinExistence type="predicted"/>
<accession>A0A371DXU9</accession>
<dbReference type="Proteomes" id="UP000256964">
    <property type="component" value="Unassembled WGS sequence"/>
</dbReference>
<feature type="domain" description="MYND-type" evidence="5">
    <location>
        <begin position="1"/>
        <end position="41"/>
    </location>
</feature>
<dbReference type="Pfam" id="PF01753">
    <property type="entry name" value="zf-MYND"/>
    <property type="match status" value="1"/>
</dbReference>
<dbReference type="PROSITE" id="PS01360">
    <property type="entry name" value="ZF_MYND_1"/>
    <property type="match status" value="1"/>
</dbReference>
<evidence type="ECO:0000259" key="5">
    <source>
        <dbReference type="PROSITE" id="PS50865"/>
    </source>
</evidence>
<dbReference type="SUPFAM" id="SSF144232">
    <property type="entry name" value="HIT/MYND zinc finger-like"/>
    <property type="match status" value="1"/>
</dbReference>
<evidence type="ECO:0000256" key="4">
    <source>
        <dbReference type="PROSITE-ProRule" id="PRU00134"/>
    </source>
</evidence>
<sequence>CDYCGKKDGGKLQACSLCRSVHYCGRACQLADYKAWHRDDCVNFARPPFTAEFLTEPIGEAQFAQAPVFASGHKDGVGFWVSVAGNVEASLDLLVDPVCPKSALDGIDRFDKTALDERRARRCGLQVQNLLTLVVLVQNRRKDGQKGLVLSAQCQLMSVCGVVDDIMKGRVEGDRAFVWQWSGREATVICAADDQWNDEGPRLCVTYINGTKVTGSRPPPQVLNATRGILALNPGDYAIVHMQFRVGFGEEISRDWEALCRMRSFRLPAVAP</sequence>
<dbReference type="GO" id="GO:0008270">
    <property type="term" value="F:zinc ion binding"/>
    <property type="evidence" value="ECO:0007669"/>
    <property type="project" value="UniProtKB-KW"/>
</dbReference>
<feature type="non-terminal residue" evidence="6">
    <location>
        <position position="1"/>
    </location>
</feature>
<keyword evidence="3" id="KW-0862">Zinc</keyword>
<dbReference type="InterPro" id="IPR002893">
    <property type="entry name" value="Znf_MYND"/>
</dbReference>
<evidence type="ECO:0000256" key="2">
    <source>
        <dbReference type="ARBA" id="ARBA00022771"/>
    </source>
</evidence>
<reference evidence="6 7" key="1">
    <citation type="journal article" date="2018" name="Biotechnol. Biofuels">
        <title>Integrative visual omics of the white-rot fungus Polyporus brumalis exposes the biotechnological potential of its oxidative enzymes for delignifying raw plant biomass.</title>
        <authorList>
            <person name="Miyauchi S."/>
            <person name="Rancon A."/>
            <person name="Drula E."/>
            <person name="Hage H."/>
            <person name="Chaduli D."/>
            <person name="Favel A."/>
            <person name="Grisel S."/>
            <person name="Henrissat B."/>
            <person name="Herpoel-Gimbert I."/>
            <person name="Ruiz-Duenas F.J."/>
            <person name="Chevret D."/>
            <person name="Hainaut M."/>
            <person name="Lin J."/>
            <person name="Wang M."/>
            <person name="Pangilinan J."/>
            <person name="Lipzen A."/>
            <person name="Lesage-Meessen L."/>
            <person name="Navarro D."/>
            <person name="Riley R."/>
            <person name="Grigoriev I.V."/>
            <person name="Zhou S."/>
            <person name="Raouche S."/>
            <person name="Rosso M.N."/>
        </authorList>
    </citation>
    <scope>NUCLEOTIDE SEQUENCE [LARGE SCALE GENOMIC DNA]</scope>
    <source>
        <strain evidence="6 7">BRFM 1820</strain>
    </source>
</reference>
<evidence type="ECO:0000313" key="7">
    <source>
        <dbReference type="Proteomes" id="UP000256964"/>
    </source>
</evidence>
<evidence type="ECO:0000256" key="3">
    <source>
        <dbReference type="ARBA" id="ARBA00022833"/>
    </source>
</evidence>
<keyword evidence="7" id="KW-1185">Reference proteome</keyword>
<dbReference type="EMBL" id="KZ857379">
    <property type="protein sequence ID" value="RDX57372.1"/>
    <property type="molecule type" value="Genomic_DNA"/>
</dbReference>
<protein>
    <recommendedName>
        <fullName evidence="5">MYND-type domain-containing protein</fullName>
    </recommendedName>
</protein>
<keyword evidence="1" id="KW-0479">Metal-binding</keyword>